<keyword evidence="8" id="KW-1015">Disulfide bond</keyword>
<gene>
    <name evidence="12" type="ORF">MNR06_03035</name>
</gene>
<comment type="subcellular location">
    <subcellularLocation>
        <location evidence="1">Membrane</location>
        <topology evidence="1">Multi-pass membrane protein</topology>
    </subcellularLocation>
</comment>
<proteinExistence type="inferred from homology"/>
<evidence type="ECO:0000256" key="3">
    <source>
        <dbReference type="ARBA" id="ARBA00022692"/>
    </source>
</evidence>
<evidence type="ECO:0000256" key="9">
    <source>
        <dbReference type="ARBA" id="ARBA00023284"/>
    </source>
</evidence>
<feature type="transmembrane region" description="Helical" evidence="10">
    <location>
        <begin position="171"/>
        <end position="191"/>
    </location>
</feature>
<keyword evidence="6" id="KW-0560">Oxidoreductase</keyword>
<protein>
    <submittedName>
        <fullName evidence="12">Thioredoxin domain-containing protein</fullName>
    </submittedName>
</protein>
<dbReference type="Gene3D" id="1.20.1440.130">
    <property type="entry name" value="VKOR domain"/>
    <property type="match status" value="1"/>
</dbReference>
<name>A0ABY4CAD0_9BACT</name>
<evidence type="ECO:0000256" key="2">
    <source>
        <dbReference type="ARBA" id="ARBA00006214"/>
    </source>
</evidence>
<dbReference type="Proteomes" id="UP000830116">
    <property type="component" value="Chromosome"/>
</dbReference>
<evidence type="ECO:0000256" key="8">
    <source>
        <dbReference type="ARBA" id="ARBA00023157"/>
    </source>
</evidence>
<evidence type="ECO:0000256" key="1">
    <source>
        <dbReference type="ARBA" id="ARBA00004141"/>
    </source>
</evidence>
<evidence type="ECO:0000256" key="7">
    <source>
        <dbReference type="ARBA" id="ARBA00023136"/>
    </source>
</evidence>
<feature type="transmembrane region" description="Helical" evidence="10">
    <location>
        <begin position="102"/>
        <end position="122"/>
    </location>
</feature>
<dbReference type="RefSeq" id="WP_243538547.1">
    <property type="nucleotide sequence ID" value="NZ_CP093442.1"/>
</dbReference>
<keyword evidence="9" id="KW-0676">Redox-active center</keyword>
<dbReference type="Pfam" id="PF07884">
    <property type="entry name" value="VKOR"/>
    <property type="match status" value="1"/>
</dbReference>
<evidence type="ECO:0000313" key="13">
    <source>
        <dbReference type="Proteomes" id="UP000830116"/>
    </source>
</evidence>
<dbReference type="InterPro" id="IPR012932">
    <property type="entry name" value="VKOR"/>
</dbReference>
<dbReference type="Gene3D" id="3.40.30.10">
    <property type="entry name" value="Glutaredoxin"/>
    <property type="match status" value="1"/>
</dbReference>
<dbReference type="EMBL" id="CP093442">
    <property type="protein sequence ID" value="UOF01928.1"/>
    <property type="molecule type" value="Genomic_DNA"/>
</dbReference>
<evidence type="ECO:0000313" key="12">
    <source>
        <dbReference type="EMBL" id="UOF01928.1"/>
    </source>
</evidence>
<evidence type="ECO:0000256" key="4">
    <source>
        <dbReference type="ARBA" id="ARBA00022719"/>
    </source>
</evidence>
<feature type="transmembrane region" description="Helical" evidence="10">
    <location>
        <begin position="70"/>
        <end position="90"/>
    </location>
</feature>
<keyword evidence="4" id="KW-0874">Quinone</keyword>
<organism evidence="12 13">
    <name type="scientific">Bdellovibrio reynosensis</name>
    <dbReference type="NCBI Taxonomy" id="2835041"/>
    <lineage>
        <taxon>Bacteria</taxon>
        <taxon>Pseudomonadati</taxon>
        <taxon>Bdellovibrionota</taxon>
        <taxon>Bdellovibrionia</taxon>
        <taxon>Bdellovibrionales</taxon>
        <taxon>Pseudobdellovibrionaceae</taxon>
        <taxon>Bdellovibrio</taxon>
    </lineage>
</organism>
<accession>A0ABY4CAD0</accession>
<evidence type="ECO:0000256" key="6">
    <source>
        <dbReference type="ARBA" id="ARBA00023002"/>
    </source>
</evidence>
<dbReference type="PANTHER" id="PTHR34573:SF1">
    <property type="entry name" value="VITAMIN K EPOXIDE REDUCTASE DOMAIN-CONTAINING PROTEIN"/>
    <property type="match status" value="1"/>
</dbReference>
<dbReference type="SMART" id="SM00756">
    <property type="entry name" value="VKc"/>
    <property type="match status" value="1"/>
</dbReference>
<keyword evidence="3 10" id="KW-0812">Transmembrane</keyword>
<dbReference type="InterPro" id="IPR012336">
    <property type="entry name" value="Thioredoxin-like_fold"/>
</dbReference>
<keyword evidence="7 10" id="KW-0472">Membrane</keyword>
<dbReference type="CDD" id="cd12920">
    <property type="entry name" value="VKOR_3"/>
    <property type="match status" value="1"/>
</dbReference>
<keyword evidence="13" id="KW-1185">Reference proteome</keyword>
<comment type="similarity">
    <text evidence="2">Belongs to the VKOR family.</text>
</comment>
<feature type="transmembrane region" description="Helical" evidence="10">
    <location>
        <begin position="12"/>
        <end position="35"/>
    </location>
</feature>
<sequence length="400" mass="43756">MKTTANRNKLLLMSILTTMAAIGVHIYLTIHFYGIKYGTAEGPSFCNINEVMNCDAVTASKFSAFLGVPIALWGVVTNLVLLYFIFVTRSRLTQDTAKTSRYTFLISLITVVASVVMGLISFTAIGNLCIFCIAAYIFSIIGFVGIWLTTEDLNASNIKEDIKDIFVTERWVAGFLIAIPAFAFLGNFMYLESSGLAQLEKVAAEKVAYWQVSPEVKFDMNQGLVLQKGTGEAKMVIVEFADFRCPHCKHAAPTLHSFVNTHPDAKLIFKPFPLDASCNDVIPRGDGISCGLAASVICAEKMAKKGWAAHDYLFEHQEEIINTQNLDKNMEGLSQGLGLNLEELKSCIKDAATMDSVRSMAKEGATAQIQGTPSVFVNGRLLNGGQLIPVLEAAYKTLKQ</sequence>
<evidence type="ECO:0000256" key="5">
    <source>
        <dbReference type="ARBA" id="ARBA00022989"/>
    </source>
</evidence>
<feature type="transmembrane region" description="Helical" evidence="10">
    <location>
        <begin position="128"/>
        <end position="150"/>
    </location>
</feature>
<evidence type="ECO:0000256" key="10">
    <source>
        <dbReference type="SAM" id="Phobius"/>
    </source>
</evidence>
<dbReference type="PANTHER" id="PTHR34573">
    <property type="entry name" value="VKC DOMAIN-CONTAINING PROTEIN"/>
    <property type="match status" value="1"/>
</dbReference>
<dbReference type="SUPFAM" id="SSF52833">
    <property type="entry name" value="Thioredoxin-like"/>
    <property type="match status" value="1"/>
</dbReference>
<evidence type="ECO:0000259" key="11">
    <source>
        <dbReference type="SMART" id="SM00756"/>
    </source>
</evidence>
<dbReference type="Pfam" id="PF13462">
    <property type="entry name" value="Thioredoxin_4"/>
    <property type="match status" value="1"/>
</dbReference>
<reference evidence="12" key="1">
    <citation type="submission" date="2022-03" db="EMBL/GenBank/DDBJ databases">
        <title>Genome Identification and Characterization of new species Bdellovibrio reynosense LBG001 sp. nov. from a Mexico soil sample.</title>
        <authorList>
            <person name="Camilli A."/>
            <person name="Ajao Y."/>
            <person name="Guo X."/>
        </authorList>
    </citation>
    <scope>NUCLEOTIDE SEQUENCE</scope>
    <source>
        <strain evidence="12">LBG001</strain>
    </source>
</reference>
<feature type="domain" description="Vitamin K epoxide reductase" evidence="11">
    <location>
        <begin position="7"/>
        <end position="150"/>
    </location>
</feature>
<dbReference type="InterPro" id="IPR038354">
    <property type="entry name" value="VKOR_sf"/>
</dbReference>
<keyword evidence="5 10" id="KW-1133">Transmembrane helix</keyword>
<dbReference type="InterPro" id="IPR036249">
    <property type="entry name" value="Thioredoxin-like_sf"/>
</dbReference>